<proteinExistence type="predicted"/>
<dbReference type="AlphaFoldDB" id="A0A5C5WJQ8"/>
<evidence type="ECO:0000256" key="1">
    <source>
        <dbReference type="SAM" id="MobiDB-lite"/>
    </source>
</evidence>
<name>A0A5C5WJQ8_9PLAN</name>
<reference evidence="2 3" key="1">
    <citation type="submission" date="2019-02" db="EMBL/GenBank/DDBJ databases">
        <title>Deep-cultivation of Planctomycetes and their phenomic and genomic characterization uncovers novel biology.</title>
        <authorList>
            <person name="Wiegand S."/>
            <person name="Jogler M."/>
            <person name="Boedeker C."/>
            <person name="Pinto D."/>
            <person name="Vollmers J."/>
            <person name="Rivas-Marin E."/>
            <person name="Kohn T."/>
            <person name="Peeters S.H."/>
            <person name="Heuer A."/>
            <person name="Rast P."/>
            <person name="Oberbeckmann S."/>
            <person name="Bunk B."/>
            <person name="Jeske O."/>
            <person name="Meyerdierks A."/>
            <person name="Storesund J.E."/>
            <person name="Kallscheuer N."/>
            <person name="Luecker S."/>
            <person name="Lage O.M."/>
            <person name="Pohl T."/>
            <person name="Merkel B.J."/>
            <person name="Hornburger P."/>
            <person name="Mueller R.-W."/>
            <person name="Bruemmer F."/>
            <person name="Labrenz M."/>
            <person name="Spormann A.M."/>
            <person name="Op Den Camp H."/>
            <person name="Overmann J."/>
            <person name="Amann R."/>
            <person name="Jetten M.S.M."/>
            <person name="Mascher T."/>
            <person name="Medema M.H."/>
            <person name="Devos D.P."/>
            <person name="Kaster A.-K."/>
            <person name="Ovreas L."/>
            <person name="Rohde M."/>
            <person name="Galperin M.Y."/>
            <person name="Jogler C."/>
        </authorList>
    </citation>
    <scope>NUCLEOTIDE SEQUENCE [LARGE SCALE GENOMIC DNA]</scope>
    <source>
        <strain evidence="2 3">KOR42</strain>
    </source>
</reference>
<gene>
    <name evidence="2" type="ORF">KOR42_36280</name>
</gene>
<sequence>MALVTSGGTMSGFNSSSGDQDSNSFRATDRDGNDDFVKRLPKLNLLSQILSSADAQDVGSEETNQLRQEFQELRNRLGENRSFDKEVAAQMVEVVTSKIEGLEAPLSEKLVDWVAETLCEDPVSRRRLEQIWSDLTGQ</sequence>
<comment type="caution">
    <text evidence="2">The sequence shown here is derived from an EMBL/GenBank/DDBJ whole genome shotgun (WGS) entry which is preliminary data.</text>
</comment>
<organism evidence="2 3">
    <name type="scientific">Thalassoglobus neptunius</name>
    <dbReference type="NCBI Taxonomy" id="1938619"/>
    <lineage>
        <taxon>Bacteria</taxon>
        <taxon>Pseudomonadati</taxon>
        <taxon>Planctomycetota</taxon>
        <taxon>Planctomycetia</taxon>
        <taxon>Planctomycetales</taxon>
        <taxon>Planctomycetaceae</taxon>
        <taxon>Thalassoglobus</taxon>
    </lineage>
</organism>
<dbReference type="Proteomes" id="UP000317243">
    <property type="component" value="Unassembled WGS sequence"/>
</dbReference>
<feature type="compositionally biased region" description="Polar residues" evidence="1">
    <location>
        <begin position="1"/>
        <end position="26"/>
    </location>
</feature>
<accession>A0A5C5WJQ8</accession>
<evidence type="ECO:0000313" key="3">
    <source>
        <dbReference type="Proteomes" id="UP000317243"/>
    </source>
</evidence>
<dbReference type="RefSeq" id="WP_231740977.1">
    <property type="nucleotide sequence ID" value="NZ_SIHI01000014.1"/>
</dbReference>
<keyword evidence="3" id="KW-1185">Reference proteome</keyword>
<evidence type="ECO:0000313" key="2">
    <source>
        <dbReference type="EMBL" id="TWT50082.1"/>
    </source>
</evidence>
<dbReference type="EMBL" id="SIHI01000014">
    <property type="protein sequence ID" value="TWT50082.1"/>
    <property type="molecule type" value="Genomic_DNA"/>
</dbReference>
<feature type="region of interest" description="Disordered" evidence="1">
    <location>
        <begin position="1"/>
        <end position="34"/>
    </location>
</feature>
<protein>
    <submittedName>
        <fullName evidence="2">Uncharacterized protein</fullName>
    </submittedName>
</protein>